<keyword evidence="10 15" id="KW-1133">Transmembrane helix</keyword>
<evidence type="ECO:0000256" key="11">
    <source>
        <dbReference type="ARBA" id="ARBA00023065"/>
    </source>
</evidence>
<evidence type="ECO:0000256" key="12">
    <source>
        <dbReference type="ARBA" id="ARBA00023128"/>
    </source>
</evidence>
<keyword evidence="9 15" id="KW-0809">Transit peptide</keyword>
<evidence type="ECO:0000256" key="9">
    <source>
        <dbReference type="ARBA" id="ARBA00022946"/>
    </source>
</evidence>
<dbReference type="AlphaFoldDB" id="A0A9Q1CZQ0"/>
<evidence type="ECO:0000256" key="1">
    <source>
        <dbReference type="ARBA" id="ARBA00004434"/>
    </source>
</evidence>
<comment type="subunit">
    <text evidence="15">Component of the uniplex complex. Interacts (via the transmembrane region) with MCU (via the first transmembrane region); the interaction is direct.</text>
</comment>
<keyword evidence="5 15" id="KW-0109">Calcium transport</keyword>
<evidence type="ECO:0000256" key="15">
    <source>
        <dbReference type="RuleBase" id="RU369077"/>
    </source>
</evidence>
<dbReference type="PANTHER" id="PTHR33904">
    <property type="entry name" value="ESSENTIAL MCU REGULATOR, MITOCHONDRIAL"/>
    <property type="match status" value="1"/>
</dbReference>
<keyword evidence="11 15" id="KW-0406">Ion transport</keyword>
<keyword evidence="13 15" id="KW-0472">Membrane</keyword>
<evidence type="ECO:0000256" key="5">
    <source>
        <dbReference type="ARBA" id="ARBA00022568"/>
    </source>
</evidence>
<comment type="function">
    <text evidence="15">Essential regulatory subunit of the mitochondrial calcium uniporter complex (uniplex), a complex that mediates calcium uptake into mitochondria.</text>
</comment>
<comment type="caution">
    <text evidence="16">The sequence shown here is derived from an EMBL/GenBank/DDBJ whole genome shotgun (WGS) entry which is preliminary data.</text>
</comment>
<evidence type="ECO:0000256" key="4">
    <source>
        <dbReference type="ARBA" id="ARBA00022448"/>
    </source>
</evidence>
<evidence type="ECO:0000313" key="16">
    <source>
        <dbReference type="EMBL" id="KAJ8254320.1"/>
    </source>
</evidence>
<keyword evidence="17" id="KW-1185">Reference proteome</keyword>
<keyword evidence="7 15" id="KW-0999">Mitochondrion inner membrane</keyword>
<feature type="transmembrane region" description="Helical" evidence="15">
    <location>
        <begin position="57"/>
        <end position="75"/>
    </location>
</feature>
<evidence type="ECO:0000256" key="7">
    <source>
        <dbReference type="ARBA" id="ARBA00022792"/>
    </source>
</evidence>
<dbReference type="GO" id="GO:0051560">
    <property type="term" value="P:mitochondrial calcium ion homeostasis"/>
    <property type="evidence" value="ECO:0007669"/>
    <property type="project" value="UniProtKB-UniRule"/>
</dbReference>
<keyword evidence="8 15" id="KW-0106">Calcium</keyword>
<evidence type="ECO:0000313" key="17">
    <source>
        <dbReference type="Proteomes" id="UP001152803"/>
    </source>
</evidence>
<evidence type="ECO:0000256" key="8">
    <source>
        <dbReference type="ARBA" id="ARBA00022837"/>
    </source>
</evidence>
<name>A0A9Q1CZQ0_CONCO</name>
<evidence type="ECO:0000256" key="14">
    <source>
        <dbReference type="ARBA" id="ARBA00031235"/>
    </source>
</evidence>
<evidence type="ECO:0000256" key="2">
    <source>
        <dbReference type="ARBA" id="ARBA00008958"/>
    </source>
</evidence>
<dbReference type="InterPro" id="IPR018782">
    <property type="entry name" value="MCU_reg"/>
</dbReference>
<dbReference type="GO" id="GO:0036444">
    <property type="term" value="P:calcium import into the mitochondrion"/>
    <property type="evidence" value="ECO:0007669"/>
    <property type="project" value="UniProtKB-UniRule"/>
</dbReference>
<dbReference type="PANTHER" id="PTHR33904:SF1">
    <property type="entry name" value="ESSENTIAL MCU REGULATOR, MITOCHONDRIAL"/>
    <property type="match status" value="1"/>
</dbReference>
<keyword evidence="4 15" id="KW-0813">Transport</keyword>
<comment type="similarity">
    <text evidence="2 15">Belongs to the SMDT1/EMRE family.</text>
</comment>
<evidence type="ECO:0000256" key="13">
    <source>
        <dbReference type="ARBA" id="ARBA00023136"/>
    </source>
</evidence>
<evidence type="ECO:0000256" key="6">
    <source>
        <dbReference type="ARBA" id="ARBA00022692"/>
    </source>
</evidence>
<evidence type="ECO:0000256" key="10">
    <source>
        <dbReference type="ARBA" id="ARBA00022989"/>
    </source>
</evidence>
<dbReference type="OrthoDB" id="10039145at2759"/>
<accession>A0A9Q1CZQ0</accession>
<dbReference type="EMBL" id="JAFJMO010000016">
    <property type="protein sequence ID" value="KAJ8254320.1"/>
    <property type="molecule type" value="Genomic_DNA"/>
</dbReference>
<reference evidence="16" key="1">
    <citation type="journal article" date="2023" name="Science">
        <title>Genome structures resolve the early diversification of teleost fishes.</title>
        <authorList>
            <person name="Parey E."/>
            <person name="Louis A."/>
            <person name="Montfort J."/>
            <person name="Bouchez O."/>
            <person name="Roques C."/>
            <person name="Iampietro C."/>
            <person name="Lluch J."/>
            <person name="Castinel A."/>
            <person name="Donnadieu C."/>
            <person name="Desvignes T."/>
            <person name="Floi Bucao C."/>
            <person name="Jouanno E."/>
            <person name="Wen M."/>
            <person name="Mejri S."/>
            <person name="Dirks R."/>
            <person name="Jansen H."/>
            <person name="Henkel C."/>
            <person name="Chen W.J."/>
            <person name="Zahm M."/>
            <person name="Cabau C."/>
            <person name="Klopp C."/>
            <person name="Thompson A.W."/>
            <person name="Robinson-Rechavi M."/>
            <person name="Braasch I."/>
            <person name="Lecointre G."/>
            <person name="Bobe J."/>
            <person name="Postlethwait J.H."/>
            <person name="Berthelot C."/>
            <person name="Roest Crollius H."/>
            <person name="Guiguen Y."/>
        </authorList>
    </citation>
    <scope>NUCLEOTIDE SEQUENCE</scope>
    <source>
        <strain evidence="16">Concon-B</strain>
    </source>
</reference>
<dbReference type="Pfam" id="PF10161">
    <property type="entry name" value="DDDD"/>
    <property type="match status" value="1"/>
</dbReference>
<organism evidence="16 17">
    <name type="scientific">Conger conger</name>
    <name type="common">Conger eel</name>
    <name type="synonym">Muraena conger</name>
    <dbReference type="NCBI Taxonomy" id="82655"/>
    <lineage>
        <taxon>Eukaryota</taxon>
        <taxon>Metazoa</taxon>
        <taxon>Chordata</taxon>
        <taxon>Craniata</taxon>
        <taxon>Vertebrata</taxon>
        <taxon>Euteleostomi</taxon>
        <taxon>Actinopterygii</taxon>
        <taxon>Neopterygii</taxon>
        <taxon>Teleostei</taxon>
        <taxon>Anguilliformes</taxon>
        <taxon>Congridae</taxon>
        <taxon>Conger</taxon>
    </lineage>
</organism>
<evidence type="ECO:0000256" key="3">
    <source>
        <dbReference type="ARBA" id="ARBA00022180"/>
    </source>
</evidence>
<proteinExistence type="inferred from homology"/>
<sequence>MASAVFRLSRLSAPKITGVLTLNTGTRCPVTRLTQYRNTVTTTSGGIPAQPMKTSFGLFRMTVVVVPFLYVGTLISKSFAALLEEHDIFVPDDDDDDD</sequence>
<protein>
    <recommendedName>
        <fullName evidence="3 15">Essential MCU regulator, mitochondrial</fullName>
    </recommendedName>
    <alternativeName>
        <fullName evidence="14 15">Single-pass membrane protein with aspartate-rich tail 1, mitochondrial</fullName>
    </alternativeName>
</protein>
<keyword evidence="6 15" id="KW-0812">Transmembrane</keyword>
<comment type="subcellular location">
    <subcellularLocation>
        <location evidence="1 15">Mitochondrion inner membrane</location>
        <topology evidence="1 15">Single-pass membrane protein</topology>
    </subcellularLocation>
</comment>
<gene>
    <name evidence="16" type="ORF">COCON_G00209320</name>
</gene>
<dbReference type="Proteomes" id="UP001152803">
    <property type="component" value="Unassembled WGS sequence"/>
</dbReference>
<dbReference type="GO" id="GO:1990246">
    <property type="term" value="C:uniplex complex"/>
    <property type="evidence" value="ECO:0007669"/>
    <property type="project" value="UniProtKB-UniRule"/>
</dbReference>
<keyword evidence="12 15" id="KW-0496">Mitochondrion</keyword>